<dbReference type="PANTHER" id="PTHR24172:SF4">
    <property type="entry name" value="ANK_REP_REGION DOMAIN-CONTAINING PROTEIN"/>
    <property type="match status" value="1"/>
</dbReference>
<organism evidence="3 4">
    <name type="scientific">Loxostege sticticalis</name>
    <name type="common">Beet webworm moth</name>
    <dbReference type="NCBI Taxonomy" id="481309"/>
    <lineage>
        <taxon>Eukaryota</taxon>
        <taxon>Metazoa</taxon>
        <taxon>Ecdysozoa</taxon>
        <taxon>Arthropoda</taxon>
        <taxon>Hexapoda</taxon>
        <taxon>Insecta</taxon>
        <taxon>Pterygota</taxon>
        <taxon>Neoptera</taxon>
        <taxon>Endopterygota</taxon>
        <taxon>Lepidoptera</taxon>
        <taxon>Glossata</taxon>
        <taxon>Ditrysia</taxon>
        <taxon>Pyraloidea</taxon>
        <taxon>Crambidae</taxon>
        <taxon>Pyraustinae</taxon>
        <taxon>Loxostege</taxon>
    </lineage>
</organism>
<dbReference type="InterPro" id="IPR007858">
    <property type="entry name" value="Dpy-30_motif"/>
</dbReference>
<feature type="region of interest" description="Disordered" evidence="2">
    <location>
        <begin position="1260"/>
        <end position="1495"/>
    </location>
</feature>
<evidence type="ECO:0000313" key="4">
    <source>
        <dbReference type="Proteomes" id="UP001549920"/>
    </source>
</evidence>
<evidence type="ECO:0000256" key="1">
    <source>
        <dbReference type="PROSITE-ProRule" id="PRU00023"/>
    </source>
</evidence>
<dbReference type="Pfam" id="PF12796">
    <property type="entry name" value="Ank_2"/>
    <property type="match status" value="4"/>
</dbReference>
<feature type="compositionally biased region" description="Low complexity" evidence="2">
    <location>
        <begin position="1463"/>
        <end position="1474"/>
    </location>
</feature>
<dbReference type="Pfam" id="PF05186">
    <property type="entry name" value="Dpy-30"/>
    <property type="match status" value="1"/>
</dbReference>
<feature type="compositionally biased region" description="Acidic residues" evidence="2">
    <location>
        <begin position="1445"/>
        <end position="1454"/>
    </location>
</feature>
<feature type="compositionally biased region" description="Basic and acidic residues" evidence="2">
    <location>
        <begin position="1260"/>
        <end position="1292"/>
    </location>
</feature>
<dbReference type="PANTHER" id="PTHR24172">
    <property type="entry name" value="ANK_REP_REGION DOMAIN-CONTAINING PROTEIN"/>
    <property type="match status" value="1"/>
</dbReference>
<accession>A0ABR3I3B3</accession>
<dbReference type="Gene3D" id="1.25.40.20">
    <property type="entry name" value="Ankyrin repeat-containing domain"/>
    <property type="match status" value="5"/>
</dbReference>
<feature type="compositionally biased region" description="Acidic residues" evidence="2">
    <location>
        <begin position="1385"/>
        <end position="1396"/>
    </location>
</feature>
<feature type="region of interest" description="Disordered" evidence="2">
    <location>
        <begin position="114"/>
        <end position="152"/>
    </location>
</feature>
<dbReference type="InterPro" id="IPR002110">
    <property type="entry name" value="Ankyrin_rpt"/>
</dbReference>
<feature type="compositionally biased region" description="Acidic residues" evidence="2">
    <location>
        <begin position="1309"/>
        <end position="1321"/>
    </location>
</feature>
<feature type="repeat" description="ANK" evidence="1">
    <location>
        <begin position="939"/>
        <end position="972"/>
    </location>
</feature>
<comment type="caution">
    <text evidence="3">The sequence shown here is derived from an EMBL/GenBank/DDBJ whole genome shotgun (WGS) entry which is preliminary data.</text>
</comment>
<keyword evidence="4" id="KW-1185">Reference proteome</keyword>
<feature type="repeat" description="ANK" evidence="1">
    <location>
        <begin position="2055"/>
        <end position="2088"/>
    </location>
</feature>
<feature type="compositionally biased region" description="Basic and acidic residues" evidence="2">
    <location>
        <begin position="1322"/>
        <end position="1359"/>
    </location>
</feature>
<dbReference type="Proteomes" id="UP001549920">
    <property type="component" value="Unassembled WGS sequence"/>
</dbReference>
<feature type="compositionally biased region" description="Basic and acidic residues" evidence="2">
    <location>
        <begin position="1398"/>
        <end position="1427"/>
    </location>
</feature>
<dbReference type="Gene3D" id="1.20.890.10">
    <property type="entry name" value="cAMP-dependent protein kinase regulatory subunit, dimerization-anchoring domain"/>
    <property type="match status" value="1"/>
</dbReference>
<feature type="repeat" description="ANK" evidence="1">
    <location>
        <begin position="1129"/>
        <end position="1162"/>
    </location>
</feature>
<protein>
    <submittedName>
        <fullName evidence="3">Uncharacterized protein</fullName>
    </submittedName>
</protein>
<dbReference type="InterPro" id="IPR049630">
    <property type="entry name" value="DYDC-like_DD"/>
</dbReference>
<dbReference type="PROSITE" id="PS50088">
    <property type="entry name" value="ANK_REPEAT"/>
    <property type="match status" value="5"/>
</dbReference>
<dbReference type="PROSITE" id="PS50297">
    <property type="entry name" value="ANK_REP_REGION"/>
    <property type="match status" value="2"/>
</dbReference>
<dbReference type="CDD" id="cd22966">
    <property type="entry name" value="DD_DYDC-like"/>
    <property type="match status" value="1"/>
</dbReference>
<keyword evidence="1" id="KW-0040">ANK repeat</keyword>
<evidence type="ECO:0000256" key="2">
    <source>
        <dbReference type="SAM" id="MobiDB-lite"/>
    </source>
</evidence>
<feature type="compositionally biased region" description="Polar residues" evidence="2">
    <location>
        <begin position="567"/>
        <end position="581"/>
    </location>
</feature>
<proteinExistence type="predicted"/>
<feature type="repeat" description="ANK" evidence="1">
    <location>
        <begin position="1620"/>
        <end position="1640"/>
    </location>
</feature>
<feature type="compositionally biased region" description="Polar residues" evidence="2">
    <location>
        <begin position="588"/>
        <end position="598"/>
    </location>
</feature>
<dbReference type="SUPFAM" id="SSF48403">
    <property type="entry name" value="Ankyrin repeat"/>
    <property type="match status" value="2"/>
</dbReference>
<feature type="region of interest" description="Disordered" evidence="2">
    <location>
        <begin position="567"/>
        <end position="623"/>
    </location>
</feature>
<dbReference type="SMART" id="SM00248">
    <property type="entry name" value="ANK"/>
    <property type="match status" value="12"/>
</dbReference>
<feature type="compositionally biased region" description="Acidic residues" evidence="2">
    <location>
        <begin position="1428"/>
        <end position="1437"/>
    </location>
</feature>
<feature type="compositionally biased region" description="Polar residues" evidence="2">
    <location>
        <begin position="119"/>
        <end position="152"/>
    </location>
</feature>
<sequence length="2113" mass="237333">MENNQSPSKKKLISIKEEKFLREVDYDSFRKSSQSPQKPLLLEIFPKKSPTHRQPSQRVLVSIKPRAQPAIKTIYIAEKSRFYSKKGSDISGSRLGIGDHPSFTTHYSENDFEIVNPSAGGQENVSTKSDTDLANESSSVTDQVESSTNVSKCSQSIIPPQMVYKDKKRSSEKCYVYTQPQLTMNLPKTDAKPEPSKIKSHKADIATLIYTNTSSENTALASASTINKLHKRIDHLERKILRQEMVFRSMNPNVPLSSSDEDSNDNIMRSTSGTGRPGCSYIEQYSHIPETSAFQRYAQQTAPLSPSKATALEKEHNSEQYGRDFTTYDGITARGRRQCASVPCKRDDIPKMAAERVHKIRHKLNPVRDYRLMDTVHYLAQGEFAPRDDGIKLTPSREAVLSDIIWEDVCRTHWPNARLGRRVPHPERYSTRCELQRLIDSLLRERVAHVERRRRRHYRIVKLNHRHESCRPVGKTGDIIVASHKNREGTNEKDLTISDHNAASAMMSDRRWEDRSTRRSPRSHDRFMFPEMRQNRRFKQDDSIPGPSYAIPRSAAKREATCCYHTSNNIKGRNMDTQPASSRREGVQNFTSGSSLSACKQPPKSPRLVVKKEPSRRKYQSKEGPDLEHYILLPTLVVRTPSNVKRQKKFNELYHRILNVQLNNAQNSTETSENVEGQNSKRNLKKDIGFNINITLSNSSQEMNGNTSMATHRFTETRRLCPNRVSRYSLVTDGRTDRRTDSQVAILARRGVPIVGVSRAATAACTYSCSLASERERAFYYCHFFLLICTRQYTNCHDAIKITPINAMKTRLRASKMIGAASEAQLRQWARGGSESRLERAVLAGQGRRLLAVAEALPLSHHLPSLVAKCDALHAAVERGSLAELQELLDSDYNRRKYIMCRDEAGVTLLHKAVFYDYMDIAKWLVSECPELVQLKDSEGRTPLHYAAVCRDEPTAAALLEGAGAARGARDAAGRTPAHYRGAARTLLALPHPDNMSREPKNPPGLVIKRHNIRIWCHDCDMAKLQRVVWEGHGSRLLSEVSSQPVVKKFLEAVPYIMNTIRDIHTAVVQNDLEGLMKHSGDPVPPQALSSRDANNMTVMHKAAGLGHGGILKYIAERYPQGINDIDNDGRTPLHYAAAVRDEQHTYNTLVGFGADESVVDNKNKTPAYYTNRPQEIDKNLFKILPEAPRTPSSAYPASWDWKLLDTEVIAELHKKSRRKNLKASNENISSKNLTNTISESTDNHIVGMKNSSTRELIKDLPDLDDSNKPNVEENTHEDGHVPMVECNRDSQPEEEENNDETQTTKQEENDEVASPEEAEEHSENAAENDQDKNNENEVTKNDSEEEPHLTEQDEKKETEEEEDKAEEPVNKNDETSSEIPNNDNEPEIETEENSNETDNHKTEENAEETKVEPPEESKTIPSKETEENQNEEAEETSQDHIKDEDSEQEENGEKEETHDSNDNANHNENTHNIDTQDSGATADEGNLSNGRSTQGSLIEGIISSEAEQDSQDASMTQRNGSVHEDILVVENEIDPEVTDLINTANMEMLATLVLNGEGARLVGRHSGNSELQAFLDNVPTYMQKINKVHVAARDGNIRDLQAALDRRKFAIARDPISPNGATPLHVATVFGKTNIMKYLGGRFPETLSAVDFEGRTALHYAAVIPDNGHYYNLLQQLGANSKDLDDSGRSADDYLKNPDYLPFHQLIADYGISEEAAHEMLSDKGTTQAANGHMDIPIFRTEEGRYLAKSLGDPLIKGLTEVANVKPKDPVAFLASFLHNFPDHEKPRLGTQESNVVVTRQMAEVENNDQPPQPAPVPVVPVITDKRADTKTATRHRPIDVVTVDPQPEMGPDGPEAAFSSANRDEHGQSMLHFAAARTHSRNALFQLLQETDVSLGYRDELYRTARDVSIQANVPENTAEIDKWVIHLAARGNKEKIMELLLEGYDHILDVVDDEGMPIIDVIAQRGDSEMGSLLASIPTFEESRESLHGAIRRGDLPAVQELLSAEGGRTLARGQNSFGRTAMHVAVLAQHEEIVAYLAQTFPELLRIGDNLERTPLHYAMGVEKIESLSRVLIRSGAKRVLKDLKGRQPTYYFMNKSDILRLKEEEEAY</sequence>
<evidence type="ECO:0000313" key="3">
    <source>
        <dbReference type="EMBL" id="KAL0883296.1"/>
    </source>
</evidence>
<dbReference type="EMBL" id="JBEUOH010000009">
    <property type="protein sequence ID" value="KAL0883296.1"/>
    <property type="molecule type" value="Genomic_DNA"/>
</dbReference>
<reference evidence="3 4" key="1">
    <citation type="submission" date="2024-06" db="EMBL/GenBank/DDBJ databases">
        <title>A chromosome-level genome assembly of beet webworm, Loxostege sticticalis.</title>
        <authorList>
            <person name="Zhang Y."/>
        </authorList>
    </citation>
    <scope>NUCLEOTIDE SEQUENCE [LARGE SCALE GENOMIC DNA]</scope>
    <source>
        <strain evidence="3">AQ026</strain>
        <tissue evidence="3">Whole body</tissue>
    </source>
</reference>
<feature type="repeat" description="ANK" evidence="1">
    <location>
        <begin position="1654"/>
        <end position="1687"/>
    </location>
</feature>
<dbReference type="InterPro" id="IPR036770">
    <property type="entry name" value="Ankyrin_rpt-contain_sf"/>
</dbReference>
<gene>
    <name evidence="3" type="ORF">ABMA27_016710</name>
</gene>
<name>A0ABR3I3B3_LOXSC</name>